<keyword evidence="4" id="KW-1133">Transmembrane helix</keyword>
<evidence type="ECO:0000313" key="5">
    <source>
        <dbReference type="Proteomes" id="UP000504629"/>
    </source>
</evidence>
<dbReference type="Gene3D" id="3.40.50.2000">
    <property type="entry name" value="Glycogen Phosphorylase B"/>
    <property type="match status" value="3"/>
</dbReference>
<dbReference type="InterPro" id="IPR035595">
    <property type="entry name" value="UDP_glycos_trans_CS"/>
</dbReference>
<dbReference type="GeneID" id="114246487"/>
<dbReference type="InterPro" id="IPR050271">
    <property type="entry name" value="UDP-glycosyltransferase"/>
</dbReference>
<dbReference type="PANTHER" id="PTHR48043">
    <property type="entry name" value="EG:EG0003.4 PROTEIN-RELATED"/>
    <property type="match status" value="1"/>
</dbReference>
<dbReference type="Proteomes" id="UP000504629">
    <property type="component" value="Unplaced"/>
</dbReference>
<organism evidence="5 6">
    <name type="scientific">Bombyx mandarina</name>
    <name type="common">Wild silk moth</name>
    <name type="synonym">Wild silkworm</name>
    <dbReference type="NCBI Taxonomy" id="7092"/>
    <lineage>
        <taxon>Eukaryota</taxon>
        <taxon>Metazoa</taxon>
        <taxon>Ecdysozoa</taxon>
        <taxon>Arthropoda</taxon>
        <taxon>Hexapoda</taxon>
        <taxon>Insecta</taxon>
        <taxon>Pterygota</taxon>
        <taxon>Neoptera</taxon>
        <taxon>Endopterygota</taxon>
        <taxon>Lepidoptera</taxon>
        <taxon>Glossata</taxon>
        <taxon>Ditrysia</taxon>
        <taxon>Bombycoidea</taxon>
        <taxon>Bombycidae</taxon>
        <taxon>Bombycinae</taxon>
        <taxon>Bombyx</taxon>
    </lineage>
</organism>
<protein>
    <submittedName>
        <fullName evidence="6">UDP-glucuronosyltransferase 2B17-like</fullName>
    </submittedName>
</protein>
<dbReference type="KEGG" id="bman:114246487"/>
<dbReference type="GO" id="GO:0008194">
    <property type="term" value="F:UDP-glycosyltransferase activity"/>
    <property type="evidence" value="ECO:0007669"/>
    <property type="project" value="InterPro"/>
</dbReference>
<feature type="transmembrane region" description="Helical" evidence="4">
    <location>
        <begin position="879"/>
        <end position="907"/>
    </location>
</feature>
<evidence type="ECO:0000256" key="2">
    <source>
        <dbReference type="ARBA" id="ARBA00022676"/>
    </source>
</evidence>
<feature type="transmembrane region" description="Helical" evidence="4">
    <location>
        <begin position="415"/>
        <end position="440"/>
    </location>
</feature>
<dbReference type="FunFam" id="3.40.50.2000:FF:000050">
    <property type="entry name" value="UDP-glucuronosyltransferase"/>
    <property type="match status" value="2"/>
</dbReference>
<keyword evidence="5" id="KW-1185">Reference proteome</keyword>
<evidence type="ECO:0000256" key="4">
    <source>
        <dbReference type="SAM" id="Phobius"/>
    </source>
</evidence>
<dbReference type="Pfam" id="PF00201">
    <property type="entry name" value="UDPGT"/>
    <property type="match status" value="2"/>
</dbReference>
<accession>A0A6J2JZ02</accession>
<evidence type="ECO:0000313" key="6">
    <source>
        <dbReference type="RefSeq" id="XP_028034825.1"/>
    </source>
</evidence>
<dbReference type="AlphaFoldDB" id="A0A6J2JZ02"/>
<feature type="transmembrane region" description="Helical" evidence="4">
    <location>
        <begin position="369"/>
        <end position="394"/>
    </location>
</feature>
<dbReference type="PANTHER" id="PTHR48043:SF114">
    <property type="entry name" value="IP04436P-RELATED"/>
    <property type="match status" value="1"/>
</dbReference>
<sequence length="917" mass="104888">MSTGMDNCKIMLANKEVQDLWKNKIHFDVAVVEQFNSDCALGLAYKLGTPVVGTNSHVLMPYHYERFGIHYNPSYMTFQFLEGGTKPTLFQRIERTIFHHYYNFIFEYLSQRTNQNTLAQYFDDIPPLNELAREIKIMLFYHNFVLSGPNILPSNVKEVGGYHVAQPKELRPDVKKFIEESEHGIIYISFGSMLKAAATSLDKIEAILGAVAELPQRVIWKWEEGTLPGNPKNIFISNWLPQNDILAHPKVLAFYSHCGQLGTTEAIYHGVPVVGMPVFGDQPANAAAVEESGLGVQIQIEDLTKENLLGKLRTVLNPEFRKRVKFISKAWNDRPVKAMDSAIFWTEFAAKYSNITFRSRSVDVPLYQYLYLDVIAVLGSISVISVFVVFKLLVRLCTSKRENDKKNKLKRNVTLELLLVIFCLHKTEVCSLNILGLFPYPGKSHFFVFRPYLEELAKRGHNVTVVSHFPQRVPHQNYHDISLAGKTKILEDVFPLKRSYWTVINVLYFILEKGNSDCKTLLNHEDVQELWKTKQHFDLVVTEQFVSDCSLGLAYKLGAPAIGINSHVIVPWQYERLGIQYHPAYVPFLFLEGGSKPSLYQRFERTILHNYFNYLYKYKYQPIDEETLAEYFDDIPPLDYLAREMKLLLLYHNFVLYGSSLLPSNVIEVGGYHVAKPQELPQDLKRFIEESEHGVIYISFGSMLRASSTPRDKLEAIIGALSELPQRVIWKWDEASLPGNPKNILLSKWLPQNDILAHTKVLAFFSHCGLLGTTEAIYHGVPVIGMPVFGDQPGNAAAIEESGLGLQIQITELSKDVLLEKFRTILNPEFRKKVKFISMAWKDRPISAMDNAIFWTEFAAKYSNITFRSRSADVPLHQYLYLDVFVVFTAIVICIGFLVNYIITLLLGRLAKKFKQN</sequence>
<keyword evidence="2" id="KW-0328">Glycosyltransferase</keyword>
<dbReference type="RefSeq" id="XP_028034825.1">
    <property type="nucleotide sequence ID" value="XM_028179024.1"/>
</dbReference>
<dbReference type="InterPro" id="IPR002213">
    <property type="entry name" value="UDP_glucos_trans"/>
</dbReference>
<dbReference type="CDD" id="cd03784">
    <property type="entry name" value="GT1_Gtf-like"/>
    <property type="match status" value="2"/>
</dbReference>
<name>A0A6J2JZ02_BOMMA</name>
<comment type="similarity">
    <text evidence="1">Belongs to the UDP-glycosyltransferase family.</text>
</comment>
<gene>
    <name evidence="6" type="primary">LOC114246487</name>
</gene>
<keyword evidence="3" id="KW-0808">Transferase</keyword>
<keyword evidence="4" id="KW-0472">Membrane</keyword>
<evidence type="ECO:0000256" key="3">
    <source>
        <dbReference type="ARBA" id="ARBA00022679"/>
    </source>
</evidence>
<dbReference type="SUPFAM" id="SSF53756">
    <property type="entry name" value="UDP-Glycosyltransferase/glycogen phosphorylase"/>
    <property type="match status" value="2"/>
</dbReference>
<evidence type="ECO:0000256" key="1">
    <source>
        <dbReference type="ARBA" id="ARBA00009995"/>
    </source>
</evidence>
<reference evidence="6" key="1">
    <citation type="submission" date="2025-08" db="UniProtKB">
        <authorList>
            <consortium name="RefSeq"/>
        </authorList>
    </citation>
    <scope>IDENTIFICATION</scope>
    <source>
        <tissue evidence="6">Silk gland</tissue>
    </source>
</reference>
<proteinExistence type="inferred from homology"/>
<dbReference type="PROSITE" id="PS00375">
    <property type="entry name" value="UDPGT"/>
    <property type="match status" value="1"/>
</dbReference>
<dbReference type="OrthoDB" id="5835829at2759"/>
<keyword evidence="4" id="KW-0812">Transmembrane</keyword>